<name>A0A2T7AVC2_9ENTR</name>
<accession>A0A2T7AVC2</accession>
<dbReference type="Proteomes" id="UP000244378">
    <property type="component" value="Unassembled WGS sequence"/>
</dbReference>
<keyword evidence="4" id="KW-1185">Reference proteome</keyword>
<dbReference type="AlphaFoldDB" id="A0A2T7AVC2"/>
<reference evidence="1 4" key="2">
    <citation type="submission" date="2019-08" db="EMBL/GenBank/DDBJ databases">
        <title>Prevalence, distribution, and phylogeny of type two toxin-antitoxin genes possessed by Cronobacter species where C. sakazakii homologs follow sequence type lineages.</title>
        <authorList>
            <person name="Finkelstein S."/>
            <person name="Negrete F."/>
            <person name="Jang H."/>
            <person name="Gopinath G.R."/>
            <person name="Tall B.D."/>
        </authorList>
    </citation>
    <scope>NUCLEOTIDE SEQUENCE [LARGE SCALE GENOMIC DNA]</scope>
    <source>
        <strain evidence="1 4">MOD1_GK1257</strain>
    </source>
</reference>
<gene>
    <name evidence="2" type="ORF">AUN14_07070</name>
    <name evidence="1" type="ORF">FZI19_13490</name>
</gene>
<dbReference type="EMBL" id="WAGD01000038">
    <property type="protein sequence ID" value="KAB0877023.1"/>
    <property type="molecule type" value="Genomic_DNA"/>
</dbReference>
<protein>
    <submittedName>
        <fullName evidence="2">Uncharacterized protein</fullName>
    </submittedName>
</protein>
<dbReference type="EMBL" id="MSAE01000010">
    <property type="protein sequence ID" value="PUX15927.1"/>
    <property type="molecule type" value="Genomic_DNA"/>
</dbReference>
<proteinExistence type="predicted"/>
<comment type="caution">
    <text evidence="2">The sequence shown here is derived from an EMBL/GenBank/DDBJ whole genome shotgun (WGS) entry which is preliminary data.</text>
</comment>
<dbReference type="Proteomes" id="UP000469927">
    <property type="component" value="Unassembled WGS sequence"/>
</dbReference>
<organism evidence="2 3">
    <name type="scientific">Cronobacter muytjensii</name>
    <dbReference type="NCBI Taxonomy" id="413501"/>
    <lineage>
        <taxon>Bacteria</taxon>
        <taxon>Pseudomonadati</taxon>
        <taxon>Pseudomonadota</taxon>
        <taxon>Gammaproteobacteria</taxon>
        <taxon>Enterobacterales</taxon>
        <taxon>Enterobacteriaceae</taxon>
        <taxon>Cronobacter</taxon>
    </lineage>
</organism>
<evidence type="ECO:0000313" key="3">
    <source>
        <dbReference type="Proteomes" id="UP000244378"/>
    </source>
</evidence>
<sequence length="98" mass="10478">MSITSSVANGAVIVTESTRVEYRAAAKARKKAEERATCGDAVRGHPFRAGGWRRADSAGVRRFWCGGVTILAHRTRVPAAVSGSVAHSYWHSALPSAR</sequence>
<evidence type="ECO:0000313" key="2">
    <source>
        <dbReference type="EMBL" id="PUX15927.1"/>
    </source>
</evidence>
<evidence type="ECO:0000313" key="4">
    <source>
        <dbReference type="Proteomes" id="UP000469927"/>
    </source>
</evidence>
<evidence type="ECO:0000313" key="1">
    <source>
        <dbReference type="EMBL" id="KAB0877023.1"/>
    </source>
</evidence>
<reference evidence="2 3" key="1">
    <citation type="submission" date="2016-12" db="EMBL/GenBank/DDBJ databases">
        <title>Analysis of the Molecular Diversity Among Cronobacter Species Isolated from Filth Flies Using a Pan Genomic DNA Microarray.</title>
        <authorList>
            <person name="Pava-Ripoll M."/>
            <person name="Tall B."/>
            <person name="Farber J."/>
            <person name="Fanning S."/>
            <person name="Lehner A."/>
            <person name="Stephan R."/>
            <person name="Pagotto F."/>
            <person name="Iverson C."/>
            <person name="Ziobro G."/>
            <person name="Miller A."/>
            <person name="Pearson R."/>
            <person name="Yan Q."/>
            <person name="Kim M."/>
            <person name="Jeong S."/>
            <person name="Park J."/>
            <person name="Jun S."/>
            <person name="Choi H."/>
            <person name="Chung T."/>
            <person name="Yoo Y."/>
            <person name="Park E."/>
            <person name="Hwang S."/>
            <person name="Lee B."/>
            <person name="Sathyamoorthy V."/>
            <person name="Carter L."/>
            <person name="Mammel M."/>
            <person name="Jackson S."/>
            <person name="Kothary M."/>
            <person name="Patel I."/>
            <person name="Grim C."/>
            <person name="Gopinath G."/>
            <person name="Gangiredla J."/>
            <person name="Chase H."/>
        </authorList>
    </citation>
    <scope>NUCLEOTIDE SEQUENCE [LARGE SCALE GENOMIC DNA]</scope>
    <source>
        <strain evidence="2 3">MOD1-Md1s</strain>
    </source>
</reference>